<feature type="compositionally biased region" description="Acidic residues" evidence="6">
    <location>
        <begin position="1501"/>
        <end position="1529"/>
    </location>
</feature>
<dbReference type="EMBL" id="QKKF02002576">
    <property type="protein sequence ID" value="RZF48297.1"/>
    <property type="molecule type" value="Genomic_DNA"/>
</dbReference>
<proteinExistence type="inferred from homology"/>
<gene>
    <name evidence="7" type="ORF">LSTR_LSTR010260</name>
</gene>
<dbReference type="PANTHER" id="PTHR32086:SF0">
    <property type="entry name" value="FANCONI ANEMIA GROUP D2 PROTEIN"/>
    <property type="match status" value="1"/>
</dbReference>
<feature type="compositionally biased region" description="Low complexity" evidence="6">
    <location>
        <begin position="18"/>
        <end position="39"/>
    </location>
</feature>
<dbReference type="STRING" id="195883.A0A482XRW0"/>
<name>A0A482XRW0_LAOST</name>
<keyword evidence="8" id="KW-1185">Reference proteome</keyword>
<dbReference type="Pfam" id="PF14631">
    <property type="entry name" value="FancD2"/>
    <property type="match status" value="1"/>
</dbReference>
<dbReference type="PANTHER" id="PTHR32086">
    <property type="entry name" value="FANCONI ANEMIA GROUP D2 PROTEIN"/>
    <property type="match status" value="1"/>
</dbReference>
<dbReference type="GO" id="GO:0031573">
    <property type="term" value="P:mitotic intra-S DNA damage checkpoint signaling"/>
    <property type="evidence" value="ECO:0007669"/>
    <property type="project" value="TreeGrafter"/>
</dbReference>
<dbReference type="InParanoid" id="A0A482XRW0"/>
<feature type="region of interest" description="Disordered" evidence="6">
    <location>
        <begin position="1485"/>
        <end position="1545"/>
    </location>
</feature>
<dbReference type="GO" id="GO:0000793">
    <property type="term" value="C:condensed chromosome"/>
    <property type="evidence" value="ECO:0007669"/>
    <property type="project" value="TreeGrafter"/>
</dbReference>
<keyword evidence="3" id="KW-0832">Ubl conjugation</keyword>
<dbReference type="GO" id="GO:0007129">
    <property type="term" value="P:homologous chromosome pairing at meiosis"/>
    <property type="evidence" value="ECO:0007669"/>
    <property type="project" value="TreeGrafter"/>
</dbReference>
<keyword evidence="2" id="KW-1017">Isopeptide bond</keyword>
<evidence type="ECO:0008006" key="9">
    <source>
        <dbReference type="Google" id="ProtNLM"/>
    </source>
</evidence>
<organism evidence="7 8">
    <name type="scientific">Laodelphax striatellus</name>
    <name type="common">Small brown planthopper</name>
    <name type="synonym">Delphax striatella</name>
    <dbReference type="NCBI Taxonomy" id="195883"/>
    <lineage>
        <taxon>Eukaryota</taxon>
        <taxon>Metazoa</taxon>
        <taxon>Ecdysozoa</taxon>
        <taxon>Arthropoda</taxon>
        <taxon>Hexapoda</taxon>
        <taxon>Insecta</taxon>
        <taxon>Pterygota</taxon>
        <taxon>Neoptera</taxon>
        <taxon>Paraneoptera</taxon>
        <taxon>Hemiptera</taxon>
        <taxon>Auchenorrhyncha</taxon>
        <taxon>Fulgoroidea</taxon>
        <taxon>Delphacidae</taxon>
        <taxon>Criomorphinae</taxon>
        <taxon>Laodelphax</taxon>
    </lineage>
</organism>
<evidence type="ECO:0000256" key="5">
    <source>
        <dbReference type="ARBA" id="ARBA00093456"/>
    </source>
</evidence>
<feature type="compositionally biased region" description="Acidic residues" evidence="6">
    <location>
        <begin position="1535"/>
        <end position="1545"/>
    </location>
</feature>
<sequence>MYKRRVKVRNIVPGSGLGSTSGSSVSVASSVSSVSLSKSVENKENDETNDNNVDEEMSRPSSPCMFDEVDEQPSKKQKTDEPFTEKEKRSQLLVSHKSPEVLSTKTQKTDNFALNKIKPSQKTSQKVLEVHSNIPKNKGNILSQPGNSKSGFKYLKEVTRFSGMKIHSDTRPNELEKDQAVFVQNVSTFLTKDENSSKKNVELFMEELKKYCDDYDHLKNALLPTQTVEGSEVQRGDVQDSMIRLLLQVDVLHNPLTQFLIDKMAELTADQSQKEEWILWVRMIVQALKFLNMPSAECALGEQLLAIVYAASDVGVQQEIINSLPEIIRDDEHHECALELSKFLRNKSLLLSVLDALSNLSLQNEIQTDVQDMLVDALRRSPPDFLPNMVKFSLSSCNPTNVDRVINGLRTELSFKDNESDAESNGKASTSITNNQILVFSKIENCLLLVKFLYNAWLKNIGNARNHRPIDVVILLILYKLAPDETRRRSVIAVFRKKIKEGLFKEKLIKETLKTFIVVIKEHFNSLMKIASSLLKSPDASIVKYACCIYSDLFEQVKGYWCKWIIDELLLVVGSGRSAGSSAAYKVLHHLASKYQKKIRPYSTLLIVLLNRLDELALSEARQVMDMLSQIAYSTDDDVTDCSALQDELNMLVQKQISSLQPSVVYCGVVSATMLLKHMASLPPDESNSHVDRSIEEATLSAYAQKAYPLLELILSGCRDRPEVLQLTLDQLSFMLMGSKTFDQTLIHRMSNIMKTKIQDMYLVATNEFVPTTDLLPLKLMFCLDEDLNENVAINIGGCVIKEFQMSKKPGNSSSGKWPISCVQPLLRLLKDLEKHDLTEIDALLGCPIILPSLEVYSTAEFGSLTPFQQHAALHCLFHVINWLREILSSFAFLVRQKDPNKVLIRLRTIIYLQDALSQCLPLTSEYTPPSCFFQQQSSSKAIEKKSADKAPRKKRKRQGKKKKGESKKKGSADNSMLTGQEEVADEEEGDSDDDDDQSETQNKRADLSAYSGYFRELDIDVWLLFTRPLVLNPAPEKDGKFTPELGPCELLFLLDDFKRKVAHSLPDSVKRIPFFKTSSNNNSQFETLDTLEPHLIAKNTIKLIPSLCAHLEKTVEFSQNLIRINDEILDAPGMFLEGSPEIKQCQHRLLSIFGILFSWSGFQSDAHNDLLITGLQKMADRMTQTQAKTSSKKLLVQEIFKYLSVCGSKILDINTAEALITLMKSLCTHAGNDPALQKIISTLCYKFLVRSWYDFKGNKEQGVAFNKQLLMLLANYFSNAEDKQKALTETTSWMSKEIELLTDKESSFNTFVVFNKGNLNILLKGVLDSIESCIKVQLAAKPSDKKQLNLWMSTVIQMENIVTVLKAQDSRACLGAFLKGSISILRLFLNNGMTVCNYMFKTESNDVSAVLKKLQVTTRYLHTVLNYVKVSKVAGFQQYLPGARSVMESIILQVKNTIVLNNCTDAFYLGSVKNRDLKGQEILSQADEDEISTNGNAGEQEADEEDDNGNDDNEYYEAAEEEEEEEAEEQKSDDNDDETISDLY</sequence>
<evidence type="ECO:0000256" key="4">
    <source>
        <dbReference type="ARBA" id="ARBA00023242"/>
    </source>
</evidence>
<dbReference type="OrthoDB" id="10259640at2759"/>
<dbReference type="GO" id="GO:1990918">
    <property type="term" value="P:double-strand break repair involved in meiotic recombination"/>
    <property type="evidence" value="ECO:0007669"/>
    <property type="project" value="TreeGrafter"/>
</dbReference>
<evidence type="ECO:0000256" key="1">
    <source>
        <dbReference type="ARBA" id="ARBA00004123"/>
    </source>
</evidence>
<dbReference type="FunCoup" id="A0A482XRW0">
    <property type="interactions" value="1639"/>
</dbReference>
<dbReference type="GO" id="GO:0005634">
    <property type="term" value="C:nucleus"/>
    <property type="evidence" value="ECO:0007669"/>
    <property type="project" value="UniProtKB-SubCell"/>
</dbReference>
<evidence type="ECO:0000256" key="3">
    <source>
        <dbReference type="ARBA" id="ARBA00022843"/>
    </source>
</evidence>
<comment type="similarity">
    <text evidence="5">Belongs to the Fanconi anemia protein FANCD2 family.</text>
</comment>
<feature type="compositionally biased region" description="Basic and acidic residues" evidence="6">
    <location>
        <begin position="72"/>
        <end position="90"/>
    </location>
</feature>
<comment type="subcellular location">
    <subcellularLocation>
        <location evidence="1">Nucleus</location>
    </subcellularLocation>
</comment>
<evidence type="ECO:0000313" key="8">
    <source>
        <dbReference type="Proteomes" id="UP000291343"/>
    </source>
</evidence>
<evidence type="ECO:0000256" key="6">
    <source>
        <dbReference type="SAM" id="MobiDB-lite"/>
    </source>
</evidence>
<accession>A0A482XRW0</accession>
<dbReference type="Proteomes" id="UP000291343">
    <property type="component" value="Unassembled WGS sequence"/>
</dbReference>
<dbReference type="GO" id="GO:0070182">
    <property type="term" value="F:DNA polymerase binding"/>
    <property type="evidence" value="ECO:0007669"/>
    <property type="project" value="TreeGrafter"/>
</dbReference>
<evidence type="ECO:0000256" key="2">
    <source>
        <dbReference type="ARBA" id="ARBA00022499"/>
    </source>
</evidence>
<feature type="compositionally biased region" description="Basic residues" evidence="6">
    <location>
        <begin position="952"/>
        <end position="967"/>
    </location>
</feature>
<reference evidence="7 8" key="1">
    <citation type="journal article" date="2017" name="Gigascience">
        <title>Genome sequence of the small brown planthopper, Laodelphax striatellus.</title>
        <authorList>
            <person name="Zhu J."/>
            <person name="Jiang F."/>
            <person name="Wang X."/>
            <person name="Yang P."/>
            <person name="Bao Y."/>
            <person name="Zhao W."/>
            <person name="Wang W."/>
            <person name="Lu H."/>
            <person name="Wang Q."/>
            <person name="Cui N."/>
            <person name="Li J."/>
            <person name="Chen X."/>
            <person name="Luo L."/>
            <person name="Yu J."/>
            <person name="Kang L."/>
            <person name="Cui F."/>
        </authorList>
    </citation>
    <scope>NUCLEOTIDE SEQUENCE [LARGE SCALE GENOMIC DNA]</scope>
    <source>
        <strain evidence="7">Lst14</strain>
    </source>
</reference>
<evidence type="ECO:0000313" key="7">
    <source>
        <dbReference type="EMBL" id="RZF48297.1"/>
    </source>
</evidence>
<feature type="region of interest" description="Disordered" evidence="6">
    <location>
        <begin position="1"/>
        <end position="99"/>
    </location>
</feature>
<dbReference type="InterPro" id="IPR029448">
    <property type="entry name" value="FANCD2"/>
</dbReference>
<dbReference type="GO" id="GO:0036297">
    <property type="term" value="P:interstrand cross-link repair"/>
    <property type="evidence" value="ECO:0007669"/>
    <property type="project" value="TreeGrafter"/>
</dbReference>
<protein>
    <recommendedName>
        <fullName evidence="9">Fanconi anemia group D2 protein</fullName>
    </recommendedName>
</protein>
<keyword evidence="4" id="KW-0539">Nucleus</keyword>
<comment type="caution">
    <text evidence="7">The sequence shown here is derived from an EMBL/GenBank/DDBJ whole genome shotgun (WGS) entry which is preliminary data.</text>
</comment>
<feature type="compositionally biased region" description="Acidic residues" evidence="6">
    <location>
        <begin position="983"/>
        <end position="999"/>
    </location>
</feature>
<dbReference type="InterPro" id="IPR016024">
    <property type="entry name" value="ARM-type_fold"/>
</dbReference>
<feature type="region of interest" description="Disordered" evidence="6">
    <location>
        <begin position="943"/>
        <end position="1005"/>
    </location>
</feature>
<dbReference type="SUPFAM" id="SSF48371">
    <property type="entry name" value="ARM repeat"/>
    <property type="match status" value="1"/>
</dbReference>
<dbReference type="SMR" id="A0A482XRW0"/>